<organism evidence="2 3">
    <name type="scientific">Quillaja saponaria</name>
    <name type="common">Soap bark tree</name>
    <dbReference type="NCBI Taxonomy" id="32244"/>
    <lineage>
        <taxon>Eukaryota</taxon>
        <taxon>Viridiplantae</taxon>
        <taxon>Streptophyta</taxon>
        <taxon>Embryophyta</taxon>
        <taxon>Tracheophyta</taxon>
        <taxon>Spermatophyta</taxon>
        <taxon>Magnoliopsida</taxon>
        <taxon>eudicotyledons</taxon>
        <taxon>Gunneridae</taxon>
        <taxon>Pentapetalae</taxon>
        <taxon>rosids</taxon>
        <taxon>fabids</taxon>
        <taxon>Fabales</taxon>
        <taxon>Quillajaceae</taxon>
        <taxon>Quillaja</taxon>
    </lineage>
</organism>
<comment type="caution">
    <text evidence="2">The sequence shown here is derived from an EMBL/GenBank/DDBJ whole genome shotgun (WGS) entry which is preliminary data.</text>
</comment>
<accession>A0AAD7PK47</accession>
<feature type="region of interest" description="Disordered" evidence="1">
    <location>
        <begin position="56"/>
        <end position="96"/>
    </location>
</feature>
<name>A0AAD7PK47_QUISA</name>
<dbReference type="Proteomes" id="UP001163823">
    <property type="component" value="Chromosome 9"/>
</dbReference>
<gene>
    <name evidence="2" type="ORF">O6P43_023971</name>
</gene>
<feature type="compositionally biased region" description="Acidic residues" evidence="1">
    <location>
        <begin position="83"/>
        <end position="96"/>
    </location>
</feature>
<evidence type="ECO:0000256" key="1">
    <source>
        <dbReference type="SAM" id="MobiDB-lite"/>
    </source>
</evidence>
<proteinExistence type="predicted"/>
<feature type="compositionally biased region" description="Acidic residues" evidence="1">
    <location>
        <begin position="59"/>
        <end position="76"/>
    </location>
</feature>
<sequence>MSLILRFVIFWVETRNYSPISSLKKYHGFNINFVVCDQLAGSIESLRFEFRGSSRNQIESEDDENDGDDWDDEDDRECVSVDENGDVDDDDDDDWK</sequence>
<evidence type="ECO:0000313" key="2">
    <source>
        <dbReference type="EMBL" id="KAJ7957705.1"/>
    </source>
</evidence>
<protein>
    <submittedName>
        <fullName evidence="2">Uncharacterized protein</fullName>
    </submittedName>
</protein>
<dbReference type="KEGG" id="qsa:O6P43_023971"/>
<evidence type="ECO:0000313" key="3">
    <source>
        <dbReference type="Proteomes" id="UP001163823"/>
    </source>
</evidence>
<reference evidence="2" key="1">
    <citation type="journal article" date="2023" name="Science">
        <title>Elucidation of the pathway for biosynthesis of saponin adjuvants from the soapbark tree.</title>
        <authorList>
            <person name="Reed J."/>
            <person name="Orme A."/>
            <person name="El-Demerdash A."/>
            <person name="Owen C."/>
            <person name="Martin L.B.B."/>
            <person name="Misra R.C."/>
            <person name="Kikuchi S."/>
            <person name="Rejzek M."/>
            <person name="Martin A.C."/>
            <person name="Harkess A."/>
            <person name="Leebens-Mack J."/>
            <person name="Louveau T."/>
            <person name="Stephenson M.J."/>
            <person name="Osbourn A."/>
        </authorList>
    </citation>
    <scope>NUCLEOTIDE SEQUENCE</scope>
    <source>
        <strain evidence="2">S10</strain>
    </source>
</reference>
<dbReference type="EMBL" id="JARAOO010000009">
    <property type="protein sequence ID" value="KAJ7957705.1"/>
    <property type="molecule type" value="Genomic_DNA"/>
</dbReference>
<dbReference type="AlphaFoldDB" id="A0AAD7PK47"/>
<keyword evidence="3" id="KW-1185">Reference proteome</keyword>